<dbReference type="Pfam" id="PF01494">
    <property type="entry name" value="FAD_binding_3"/>
    <property type="match status" value="1"/>
</dbReference>
<dbReference type="PANTHER" id="PTHR46056:SF12">
    <property type="entry name" value="LONG-CHAIN-ALCOHOL OXIDASE"/>
    <property type="match status" value="1"/>
</dbReference>
<dbReference type="SUPFAM" id="SSF51905">
    <property type="entry name" value="FAD/NAD(P)-binding domain"/>
    <property type="match status" value="1"/>
</dbReference>
<evidence type="ECO:0000256" key="4">
    <source>
        <dbReference type="ARBA" id="ARBA00023002"/>
    </source>
</evidence>
<dbReference type="InterPro" id="IPR036188">
    <property type="entry name" value="FAD/NAD-bd_sf"/>
</dbReference>
<evidence type="ECO:0000259" key="5">
    <source>
        <dbReference type="Pfam" id="PF00732"/>
    </source>
</evidence>
<evidence type="ECO:0000259" key="6">
    <source>
        <dbReference type="Pfam" id="PF01494"/>
    </source>
</evidence>
<dbReference type="Gene3D" id="3.50.50.60">
    <property type="entry name" value="FAD/NAD(P)-binding domain"/>
    <property type="match status" value="2"/>
</dbReference>
<feature type="domain" description="Glucose-methanol-choline oxidoreductase C-terminal" evidence="7">
    <location>
        <begin position="448"/>
        <end position="555"/>
    </location>
</feature>
<feature type="domain" description="FAD-binding" evidence="6">
    <location>
        <begin position="4"/>
        <end position="35"/>
    </location>
</feature>
<dbReference type="Proteomes" id="UP001451571">
    <property type="component" value="Chromosome"/>
</dbReference>
<dbReference type="PANTHER" id="PTHR46056">
    <property type="entry name" value="LONG-CHAIN-ALCOHOL OXIDASE"/>
    <property type="match status" value="1"/>
</dbReference>
<keyword evidence="9" id="KW-1185">Reference proteome</keyword>
<feature type="domain" description="Glucose-methanol-choline oxidoreductase N-terminal" evidence="5">
    <location>
        <begin position="103"/>
        <end position="334"/>
    </location>
</feature>
<evidence type="ECO:0000259" key="7">
    <source>
        <dbReference type="Pfam" id="PF05199"/>
    </source>
</evidence>
<keyword evidence="3" id="KW-0274">FAD</keyword>
<dbReference type="Pfam" id="PF00732">
    <property type="entry name" value="GMC_oxred_N"/>
    <property type="match status" value="1"/>
</dbReference>
<evidence type="ECO:0000256" key="1">
    <source>
        <dbReference type="ARBA" id="ARBA00010790"/>
    </source>
</evidence>
<reference evidence="8 9" key="1">
    <citation type="submission" date="2024-02" db="EMBL/GenBank/DDBJ databases">
        <title>Bacterial strain from lacustrine sediment.</title>
        <authorList>
            <person name="Petit C."/>
            <person name="Fadhlaoui K."/>
        </authorList>
    </citation>
    <scope>NUCLEOTIDE SEQUENCE [LARGE SCALE GENOMIC DNA]</scope>
    <source>
        <strain evidence="8 9">IPX-CK</strain>
    </source>
</reference>
<dbReference type="InterPro" id="IPR007867">
    <property type="entry name" value="GMC_OxRtase_C"/>
</dbReference>
<evidence type="ECO:0000313" key="8">
    <source>
        <dbReference type="EMBL" id="XAH73711.1"/>
    </source>
</evidence>
<proteinExistence type="inferred from homology"/>
<dbReference type="Pfam" id="PF05199">
    <property type="entry name" value="GMC_oxred_C"/>
    <property type="match status" value="1"/>
</dbReference>
<comment type="similarity">
    <text evidence="1">Belongs to the GMC oxidoreductase family.</text>
</comment>
<accession>A0ABZ3EWQ1</accession>
<dbReference type="EMBL" id="CP146256">
    <property type="protein sequence ID" value="XAH73711.1"/>
    <property type="molecule type" value="Genomic_DNA"/>
</dbReference>
<name>A0ABZ3EWQ1_9FIRM</name>
<protein>
    <submittedName>
        <fullName evidence="8">GMC family oxidoreductase N-terminal domain-containing protein</fullName>
    </submittedName>
</protein>
<dbReference type="InterPro" id="IPR002938">
    <property type="entry name" value="FAD-bd"/>
</dbReference>
<keyword evidence="4" id="KW-0560">Oxidoreductase</keyword>
<keyword evidence="2" id="KW-0285">Flavoprotein</keyword>
<dbReference type="RefSeq" id="WP_342757314.1">
    <property type="nucleotide sequence ID" value="NZ_CP146256.1"/>
</dbReference>
<evidence type="ECO:0000256" key="3">
    <source>
        <dbReference type="ARBA" id="ARBA00022827"/>
    </source>
</evidence>
<dbReference type="InterPro" id="IPR000172">
    <property type="entry name" value="GMC_OxRdtase_N"/>
</dbReference>
<evidence type="ECO:0000256" key="2">
    <source>
        <dbReference type="ARBA" id="ARBA00022630"/>
    </source>
</evidence>
<sequence>MEYDVDVIVIGAGGGGAVAAKELGEKGIRVLVLEAGPWYGNEKWPRPNAEHGGESSSSIEDLNLPLLKENFTDLENDMNDLVSGKFRWGPADRSIGPWTRSVANGGTVWQSAGVGGTTLIYTANCPRAYPVAVNNIWPIPYNELIPYYEKVEEALPVIDSRPTAKENLFYYGAKQANWNELTGKDITRPGYRPQPNAILLRSEEANIPDYDMERDGEYGCTFRGHCINGCHIGPKVQAVAKRSTFASYIPWALYSGNVQVRPNAFVTQILTEPDSENVLRAVGVIYKDTWTGEVFEQRADVVVMAGGSIETPRLWLNSGLPQNAWVGRGLVNHWMDSVTGIFDREVLMEVLGSPDISPFVGQNGAARFDYPGLGVIQTMGFSPGLYSSVFYGMSDKGFAEWNEVSPGELWDMEGAVVGARLKEIMMDYKRTLSLLIFTDDEVNQRNGVSLDYKVRDAYGYIPKIVYYPSDKDRIKRDRLATISANILKKAGARTILRSNWPANLYIHIQSTMRMGIVTDTDCEARQVKRLFIADNSVLYNSLGGPNPTLTTQALAVRTSEKIKDKYF</sequence>
<evidence type="ECO:0000313" key="9">
    <source>
        <dbReference type="Proteomes" id="UP001451571"/>
    </source>
</evidence>
<gene>
    <name evidence="8" type="ORF">V6984_19760</name>
</gene>
<organism evidence="8 9">
    <name type="scientific">Kineothrix sedimenti</name>
    <dbReference type="NCBI Taxonomy" id="3123317"/>
    <lineage>
        <taxon>Bacteria</taxon>
        <taxon>Bacillati</taxon>
        <taxon>Bacillota</taxon>
        <taxon>Clostridia</taxon>
        <taxon>Lachnospirales</taxon>
        <taxon>Lachnospiraceae</taxon>
        <taxon>Kineothrix</taxon>
    </lineage>
</organism>